<keyword evidence="1" id="KW-0472">Membrane</keyword>
<keyword evidence="1" id="KW-1133">Transmembrane helix</keyword>
<evidence type="ECO:0000313" key="2">
    <source>
        <dbReference type="EMBL" id="ALW86683.1"/>
    </source>
</evidence>
<keyword evidence="1" id="KW-0812">Transmembrane</keyword>
<feature type="transmembrane region" description="Helical" evidence="1">
    <location>
        <begin position="44"/>
        <end position="66"/>
    </location>
</feature>
<proteinExistence type="predicted"/>
<dbReference type="Proteomes" id="UP000059542">
    <property type="component" value="Chromosome"/>
</dbReference>
<dbReference type="STRING" id="1411621.AUC43_17305"/>
<name>A0A0U4BJC7_9BACT</name>
<evidence type="ECO:0000256" key="1">
    <source>
        <dbReference type="SAM" id="Phobius"/>
    </source>
</evidence>
<evidence type="ECO:0000313" key="3">
    <source>
        <dbReference type="Proteomes" id="UP000059542"/>
    </source>
</evidence>
<protein>
    <submittedName>
        <fullName evidence="2">Uncharacterized protein</fullName>
    </submittedName>
</protein>
<keyword evidence="3" id="KW-1185">Reference proteome</keyword>
<feature type="transmembrane region" description="Helical" evidence="1">
    <location>
        <begin position="78"/>
        <end position="97"/>
    </location>
</feature>
<dbReference type="AlphaFoldDB" id="A0A0U4BJC7"/>
<accession>A0A0U4BJC7</accession>
<dbReference type="EMBL" id="CP013909">
    <property type="protein sequence ID" value="ALW86683.1"/>
    <property type="molecule type" value="Genomic_DNA"/>
</dbReference>
<sequence length="100" mass="10896">MPRRNFLGSWLLLLGSGAAVTLMILLLVGFFVRGTWLDALEQRPLVHALQLWGSPVVLLLCGLGLALRPQKAAQGLALTAYLFGALWFALVLFHYSGGTF</sequence>
<gene>
    <name evidence="2" type="ORF">AUC43_17305</name>
</gene>
<organism evidence="2 3">
    <name type="scientific">Hymenobacter sedentarius</name>
    <dbReference type="NCBI Taxonomy" id="1411621"/>
    <lineage>
        <taxon>Bacteria</taxon>
        <taxon>Pseudomonadati</taxon>
        <taxon>Bacteroidota</taxon>
        <taxon>Cytophagia</taxon>
        <taxon>Cytophagales</taxon>
        <taxon>Hymenobacteraceae</taxon>
        <taxon>Hymenobacter</taxon>
    </lineage>
</organism>
<reference evidence="2 3" key="1">
    <citation type="submission" date="2015-12" db="EMBL/GenBank/DDBJ databases">
        <authorList>
            <person name="Shamseldin A."/>
            <person name="Moawad H."/>
            <person name="Abd El-Rahim W.M."/>
            <person name="Sadowsky M.J."/>
        </authorList>
    </citation>
    <scope>NUCLEOTIDE SEQUENCE [LARGE SCALE GENOMIC DNA]</scope>
    <source>
        <strain evidence="2 3">DG5B</strain>
    </source>
</reference>
<dbReference type="KEGG" id="hyg:AUC43_17305"/>
<feature type="transmembrane region" description="Helical" evidence="1">
    <location>
        <begin position="7"/>
        <end position="32"/>
    </location>
</feature>